<feature type="domain" description="Outer membrane channel protein CpnT-like N-terminal" evidence="2">
    <location>
        <begin position="82"/>
        <end position="202"/>
    </location>
</feature>
<dbReference type="SUPFAM" id="SSF140459">
    <property type="entry name" value="PE/PPE dimer-like"/>
    <property type="match status" value="1"/>
</dbReference>
<comment type="caution">
    <text evidence="3">The sequence shown here is derived from an EMBL/GenBank/DDBJ whole genome shotgun (WGS) entry which is preliminary data.</text>
</comment>
<keyword evidence="1" id="KW-0472">Membrane</keyword>
<feature type="transmembrane region" description="Helical" evidence="1">
    <location>
        <begin position="148"/>
        <end position="166"/>
    </location>
</feature>
<feature type="transmembrane region" description="Helical" evidence="1">
    <location>
        <begin position="178"/>
        <end position="204"/>
    </location>
</feature>
<evidence type="ECO:0000313" key="3">
    <source>
        <dbReference type="EMBL" id="MFD1533256.1"/>
    </source>
</evidence>
<dbReference type="Gene3D" id="1.20.1260.20">
    <property type="entry name" value="PPE superfamily"/>
    <property type="match status" value="1"/>
</dbReference>
<keyword evidence="1" id="KW-0812">Transmembrane</keyword>
<dbReference type="InterPro" id="IPR057746">
    <property type="entry name" value="CpnT-like_N"/>
</dbReference>
<gene>
    <name evidence="3" type="ORF">ACFSCY_27915</name>
</gene>
<dbReference type="InterPro" id="IPR038332">
    <property type="entry name" value="PPE_sf"/>
</dbReference>
<protein>
    <recommendedName>
        <fullName evidence="2">Outer membrane channel protein CpnT-like N-terminal domain-containing protein</fullName>
    </recommendedName>
</protein>
<keyword evidence="4" id="KW-1185">Reference proteome</keyword>
<evidence type="ECO:0000313" key="4">
    <source>
        <dbReference type="Proteomes" id="UP001597145"/>
    </source>
</evidence>
<dbReference type="RefSeq" id="WP_343987145.1">
    <property type="nucleotide sequence ID" value="NZ_BAAAJG010000027.1"/>
</dbReference>
<accession>A0ABW4FRW9</accession>
<sequence length="291" mass="29774">MSADASPSTWEGARIISSYADLADALAQKHVDPAQVAFAAAGAGLDSLGLVTNPLGSLLQAGIGWLIEHVEFLSEPLDALAGDPGAVLQQARAWQGVSAELSAAAIDYRAAAATVATGWDGAAADAYALDVRRCTVAMDTAARDAEQLANVVVSTGAAVGTLRALIRDAIARFLANVIQWVVAALAAAPVTAGFSLAALIAAVVEQASSLARMFVQRMSGLLDRLEEAGVTARGLGQAMRDAAAQLAPGPMVDGAQILHGAARRVSADWVVEAGKQHTGAEQEQRGWTAEG</sequence>
<dbReference type="EMBL" id="JBHUCP010000024">
    <property type="protein sequence ID" value="MFD1533256.1"/>
    <property type="molecule type" value="Genomic_DNA"/>
</dbReference>
<organism evidence="3 4">
    <name type="scientific">Pseudonocardia aurantiaca</name>
    <dbReference type="NCBI Taxonomy" id="75290"/>
    <lineage>
        <taxon>Bacteria</taxon>
        <taxon>Bacillati</taxon>
        <taxon>Actinomycetota</taxon>
        <taxon>Actinomycetes</taxon>
        <taxon>Pseudonocardiales</taxon>
        <taxon>Pseudonocardiaceae</taxon>
        <taxon>Pseudonocardia</taxon>
    </lineage>
</organism>
<dbReference type="Proteomes" id="UP001597145">
    <property type="component" value="Unassembled WGS sequence"/>
</dbReference>
<proteinExistence type="predicted"/>
<evidence type="ECO:0000256" key="1">
    <source>
        <dbReference type="SAM" id="Phobius"/>
    </source>
</evidence>
<reference evidence="4" key="1">
    <citation type="journal article" date="2019" name="Int. J. Syst. Evol. Microbiol.">
        <title>The Global Catalogue of Microorganisms (GCM) 10K type strain sequencing project: providing services to taxonomists for standard genome sequencing and annotation.</title>
        <authorList>
            <consortium name="The Broad Institute Genomics Platform"/>
            <consortium name="The Broad Institute Genome Sequencing Center for Infectious Disease"/>
            <person name="Wu L."/>
            <person name="Ma J."/>
        </authorList>
    </citation>
    <scope>NUCLEOTIDE SEQUENCE [LARGE SCALE GENOMIC DNA]</scope>
    <source>
        <strain evidence="4">JCM 12165</strain>
    </source>
</reference>
<keyword evidence="1" id="KW-1133">Transmembrane helix</keyword>
<dbReference type="Pfam" id="PF25547">
    <property type="entry name" value="WXG100_2"/>
    <property type="match status" value="1"/>
</dbReference>
<evidence type="ECO:0000259" key="2">
    <source>
        <dbReference type="Pfam" id="PF25547"/>
    </source>
</evidence>
<name>A0ABW4FRW9_9PSEU</name>